<organism evidence="2 3">
    <name type="scientific">Solanum pinnatisectum</name>
    <name type="common">tansyleaf nightshade</name>
    <dbReference type="NCBI Taxonomy" id="50273"/>
    <lineage>
        <taxon>Eukaryota</taxon>
        <taxon>Viridiplantae</taxon>
        <taxon>Streptophyta</taxon>
        <taxon>Embryophyta</taxon>
        <taxon>Tracheophyta</taxon>
        <taxon>Spermatophyta</taxon>
        <taxon>Magnoliopsida</taxon>
        <taxon>eudicotyledons</taxon>
        <taxon>Gunneridae</taxon>
        <taxon>Pentapetalae</taxon>
        <taxon>asterids</taxon>
        <taxon>lamiids</taxon>
        <taxon>Solanales</taxon>
        <taxon>Solanaceae</taxon>
        <taxon>Solanoideae</taxon>
        <taxon>Solaneae</taxon>
        <taxon>Solanum</taxon>
    </lineage>
</organism>
<dbReference type="InterPro" id="IPR012337">
    <property type="entry name" value="RNaseH-like_sf"/>
</dbReference>
<dbReference type="Proteomes" id="UP001311915">
    <property type="component" value="Unassembled WGS sequence"/>
</dbReference>
<feature type="domain" description="RNase H type-1" evidence="1">
    <location>
        <begin position="209"/>
        <end position="338"/>
    </location>
</feature>
<protein>
    <recommendedName>
        <fullName evidence="1">RNase H type-1 domain-containing protein</fullName>
    </recommendedName>
</protein>
<dbReference type="InterPro" id="IPR053151">
    <property type="entry name" value="RNase_H-like"/>
</dbReference>
<accession>A0AAV9KUH0</accession>
<proteinExistence type="predicted"/>
<keyword evidence="3" id="KW-1185">Reference proteome</keyword>
<dbReference type="PANTHER" id="PTHR47723">
    <property type="entry name" value="OS05G0353850 PROTEIN"/>
    <property type="match status" value="1"/>
</dbReference>
<dbReference type="PROSITE" id="PS50879">
    <property type="entry name" value="RNASE_H_1"/>
    <property type="match status" value="1"/>
</dbReference>
<dbReference type="Pfam" id="PF13966">
    <property type="entry name" value="zf-RVT"/>
    <property type="match status" value="1"/>
</dbReference>
<dbReference type="Gene3D" id="3.30.420.10">
    <property type="entry name" value="Ribonuclease H-like superfamily/Ribonuclease H"/>
    <property type="match status" value="1"/>
</dbReference>
<dbReference type="SUPFAM" id="SSF53098">
    <property type="entry name" value="Ribonuclease H-like"/>
    <property type="match status" value="1"/>
</dbReference>
<dbReference type="GO" id="GO:0004523">
    <property type="term" value="F:RNA-DNA hybrid ribonuclease activity"/>
    <property type="evidence" value="ECO:0007669"/>
    <property type="project" value="InterPro"/>
</dbReference>
<dbReference type="EMBL" id="JAWPEI010000009">
    <property type="protein sequence ID" value="KAK4716608.1"/>
    <property type="molecule type" value="Genomic_DNA"/>
</dbReference>
<evidence type="ECO:0000313" key="3">
    <source>
        <dbReference type="Proteomes" id="UP001311915"/>
    </source>
</evidence>
<dbReference type="Pfam" id="PF13456">
    <property type="entry name" value="RVT_3"/>
    <property type="match status" value="1"/>
</dbReference>
<dbReference type="InterPro" id="IPR026960">
    <property type="entry name" value="RVT-Znf"/>
</dbReference>
<gene>
    <name evidence="2" type="ORF">R3W88_014946</name>
</gene>
<dbReference type="CDD" id="cd06222">
    <property type="entry name" value="RNase_H_like"/>
    <property type="match status" value="1"/>
</dbReference>
<dbReference type="InterPro" id="IPR044730">
    <property type="entry name" value="RNase_H-like_dom_plant"/>
</dbReference>
<reference evidence="2 3" key="1">
    <citation type="submission" date="2023-10" db="EMBL/GenBank/DDBJ databases">
        <title>Genome-Wide Identification Analysis in wild type Solanum Pinnatisectum Reveals Some Genes Defensing Phytophthora Infestans.</title>
        <authorList>
            <person name="Sun C."/>
        </authorList>
    </citation>
    <scope>NUCLEOTIDE SEQUENCE [LARGE SCALE GENOMIC DNA]</scope>
    <source>
        <strain evidence="2">LQN</strain>
        <tissue evidence="2">Leaf</tissue>
    </source>
</reference>
<sequence>MLDTKGIFSVKSAWNYVRHKEEPNQIYKRIWTKGLPFKMVFLVWRLWKFKIPVDDRVRRWGIAGPSRCWCCVHPDQETLAHVFLRSDIANRAWSYFSSFAGINIEGLSLRENIMKWWGAQCKADIKSYYRALPSFIIWELWRRRNKKKHEGMSLSLPRIIHNVTRNMYMLIKVRRPHMNISGSWAEMLKELEENRTMLKTIMVKWEYPPKGWVKYNTDGASRGNSGLSSYAFCLRDDRGDIIYAEGATIESTTSTMAEAKAILEASKHCKEQNHNQIIIQIDSMLMYKVLTAEWEIPWNIADTVEEIKACLAGKQHNVQHIMREGNQFADYLANKAIEEGNCIFTSFQSMDMRGRRIINNDKLNIPYLRISL</sequence>
<dbReference type="InterPro" id="IPR036397">
    <property type="entry name" value="RNaseH_sf"/>
</dbReference>
<comment type="caution">
    <text evidence="2">The sequence shown here is derived from an EMBL/GenBank/DDBJ whole genome shotgun (WGS) entry which is preliminary data.</text>
</comment>
<evidence type="ECO:0000259" key="1">
    <source>
        <dbReference type="PROSITE" id="PS50879"/>
    </source>
</evidence>
<dbReference type="PANTHER" id="PTHR47723:SF24">
    <property type="entry name" value="RNASE H TYPE-1 DOMAIN-CONTAINING PROTEIN"/>
    <property type="match status" value="1"/>
</dbReference>
<dbReference type="AlphaFoldDB" id="A0AAV9KUH0"/>
<dbReference type="InterPro" id="IPR002156">
    <property type="entry name" value="RNaseH_domain"/>
</dbReference>
<evidence type="ECO:0000313" key="2">
    <source>
        <dbReference type="EMBL" id="KAK4716608.1"/>
    </source>
</evidence>
<dbReference type="GO" id="GO:0003676">
    <property type="term" value="F:nucleic acid binding"/>
    <property type="evidence" value="ECO:0007669"/>
    <property type="project" value="InterPro"/>
</dbReference>
<name>A0AAV9KUH0_9SOLN</name>